<sequence length="170" mass="19180">MAYINVIFETQTGRMVSGVLPANFELPDMLKLIRDKLDDENAHEAMRFLCKNKQLMLNDATGFAAQKKLITNNVTIRVAKRMIGGFEMVNIHPSYATGPVKSLPNRRCCPKCFQVGAYGNKCQMHTCLNCNTIFCFICLREPAVCTSDIQHCMPVRIQDYSIFPKSTDSC</sequence>
<accession>A0A814UZ96</accession>
<dbReference type="Proteomes" id="UP000663832">
    <property type="component" value="Unassembled WGS sequence"/>
</dbReference>
<evidence type="ECO:0000313" key="3">
    <source>
        <dbReference type="EMBL" id="CAF1234840.1"/>
    </source>
</evidence>
<evidence type="ECO:0000313" key="2">
    <source>
        <dbReference type="EMBL" id="CAF1179849.1"/>
    </source>
</evidence>
<evidence type="ECO:0008006" key="5">
    <source>
        <dbReference type="Google" id="ProtNLM"/>
    </source>
</evidence>
<keyword evidence="4" id="KW-1185">Reference proteome</keyword>
<dbReference type="OrthoDB" id="10058967at2759"/>
<name>A0A814UZ96_9BILA</name>
<evidence type="ECO:0000313" key="1">
    <source>
        <dbReference type="EMBL" id="CAF0873101.1"/>
    </source>
</evidence>
<dbReference type="EMBL" id="CAJNOI010000029">
    <property type="protein sequence ID" value="CAF0873101.1"/>
    <property type="molecule type" value="Genomic_DNA"/>
</dbReference>
<dbReference type="Proteomes" id="UP000663877">
    <property type="component" value="Unassembled WGS sequence"/>
</dbReference>
<evidence type="ECO:0000313" key="4">
    <source>
        <dbReference type="Proteomes" id="UP000663832"/>
    </source>
</evidence>
<dbReference type="EMBL" id="CAJNOM010000211">
    <property type="protein sequence ID" value="CAF1234840.1"/>
    <property type="molecule type" value="Genomic_DNA"/>
</dbReference>
<organism evidence="2 4">
    <name type="scientific">Adineta steineri</name>
    <dbReference type="NCBI Taxonomy" id="433720"/>
    <lineage>
        <taxon>Eukaryota</taxon>
        <taxon>Metazoa</taxon>
        <taxon>Spiralia</taxon>
        <taxon>Gnathifera</taxon>
        <taxon>Rotifera</taxon>
        <taxon>Eurotatoria</taxon>
        <taxon>Bdelloidea</taxon>
        <taxon>Adinetida</taxon>
        <taxon>Adinetidae</taxon>
        <taxon>Adineta</taxon>
    </lineage>
</organism>
<proteinExistence type="predicted"/>
<gene>
    <name evidence="1" type="ORF">BJG266_LOCUS9006</name>
    <name evidence="2" type="ORF">QVE165_LOCUS24617</name>
    <name evidence="3" type="ORF">QVE165_LOCUS27639</name>
</gene>
<dbReference type="AlphaFoldDB" id="A0A814UZ96"/>
<reference evidence="2" key="1">
    <citation type="submission" date="2021-02" db="EMBL/GenBank/DDBJ databases">
        <authorList>
            <person name="Nowell W R."/>
        </authorList>
    </citation>
    <scope>NUCLEOTIDE SEQUENCE</scope>
</reference>
<protein>
    <recommendedName>
        <fullName evidence="5">RBR-type E3 ubiquitin transferase</fullName>
    </recommendedName>
</protein>
<dbReference type="EMBL" id="CAJNOM010000174">
    <property type="protein sequence ID" value="CAF1179849.1"/>
    <property type="molecule type" value="Genomic_DNA"/>
</dbReference>
<comment type="caution">
    <text evidence="2">The sequence shown here is derived from an EMBL/GenBank/DDBJ whole genome shotgun (WGS) entry which is preliminary data.</text>
</comment>